<dbReference type="Gene3D" id="1.20.1050.10">
    <property type="match status" value="2"/>
</dbReference>
<keyword evidence="6" id="KW-0175">Coiled coil</keyword>
<evidence type="ECO:0000256" key="4">
    <source>
        <dbReference type="ARBA" id="ARBA00022692"/>
    </source>
</evidence>
<dbReference type="PANTHER" id="PTHR44051:SF8">
    <property type="entry name" value="GLUTATHIONE S-TRANSFERASE GSTA"/>
    <property type="match status" value="1"/>
</dbReference>
<proteinExistence type="inferred from homology"/>
<dbReference type="SUPFAM" id="SSF47616">
    <property type="entry name" value="GST C-terminal domain-like"/>
    <property type="match status" value="2"/>
</dbReference>
<accession>A0A8H4QXZ3</accession>
<dbReference type="PROSITE" id="PS50405">
    <property type="entry name" value="GST_CTER"/>
    <property type="match status" value="1"/>
</dbReference>
<dbReference type="SUPFAM" id="SSF52833">
    <property type="entry name" value="Thioredoxin-like"/>
    <property type="match status" value="1"/>
</dbReference>
<dbReference type="InterPro" id="IPR024461">
    <property type="entry name" value="CCDC90-like"/>
</dbReference>
<feature type="compositionally biased region" description="Polar residues" evidence="9">
    <location>
        <begin position="555"/>
        <end position="566"/>
    </location>
</feature>
<dbReference type="PANTHER" id="PTHR44051">
    <property type="entry name" value="GLUTATHIONE S-TRANSFERASE-RELATED"/>
    <property type="match status" value="1"/>
</dbReference>
<feature type="region of interest" description="Disordered" evidence="9">
    <location>
        <begin position="476"/>
        <end position="566"/>
    </location>
</feature>
<keyword evidence="13" id="KW-1185">Reference proteome</keyword>
<dbReference type="Pfam" id="PF00043">
    <property type="entry name" value="GST_C"/>
    <property type="match status" value="2"/>
</dbReference>
<dbReference type="PROSITE" id="PS50404">
    <property type="entry name" value="GST_NTER"/>
    <property type="match status" value="1"/>
</dbReference>
<dbReference type="EMBL" id="JAACJL010000016">
    <property type="protein sequence ID" value="KAF4619246.1"/>
    <property type="molecule type" value="Genomic_DNA"/>
</dbReference>
<feature type="domain" description="GST N-terminal" evidence="10">
    <location>
        <begin position="233"/>
        <end position="322"/>
    </location>
</feature>
<organism evidence="12 13">
    <name type="scientific">Agrocybe pediades</name>
    <dbReference type="NCBI Taxonomy" id="84607"/>
    <lineage>
        <taxon>Eukaryota</taxon>
        <taxon>Fungi</taxon>
        <taxon>Dikarya</taxon>
        <taxon>Basidiomycota</taxon>
        <taxon>Agaricomycotina</taxon>
        <taxon>Agaricomycetes</taxon>
        <taxon>Agaricomycetidae</taxon>
        <taxon>Agaricales</taxon>
        <taxon>Agaricineae</taxon>
        <taxon>Strophariaceae</taxon>
        <taxon>Agrocybe</taxon>
    </lineage>
</organism>
<dbReference type="InterPro" id="IPR036249">
    <property type="entry name" value="Thioredoxin-like_sf"/>
</dbReference>
<evidence type="ECO:0000256" key="7">
    <source>
        <dbReference type="ARBA" id="ARBA00023128"/>
    </source>
</evidence>
<evidence type="ECO:0000256" key="5">
    <source>
        <dbReference type="ARBA" id="ARBA00022989"/>
    </source>
</evidence>
<dbReference type="InterPro" id="IPR004046">
    <property type="entry name" value="GST_C"/>
</dbReference>
<dbReference type="SFLD" id="SFLDS00019">
    <property type="entry name" value="Glutathione_Transferase_(cytos"/>
    <property type="match status" value="1"/>
</dbReference>
<dbReference type="Proteomes" id="UP000521872">
    <property type="component" value="Unassembled WGS sequence"/>
</dbReference>
<evidence type="ECO:0000256" key="2">
    <source>
        <dbReference type="ARBA" id="ARBA00004370"/>
    </source>
</evidence>
<keyword evidence="5" id="KW-1133">Transmembrane helix</keyword>
<dbReference type="GO" id="GO:0016020">
    <property type="term" value="C:membrane"/>
    <property type="evidence" value="ECO:0007669"/>
    <property type="project" value="UniProtKB-SubCell"/>
</dbReference>
<dbReference type="GO" id="GO:0005739">
    <property type="term" value="C:mitochondrion"/>
    <property type="evidence" value="ECO:0007669"/>
    <property type="project" value="UniProtKB-SubCell"/>
</dbReference>
<evidence type="ECO:0000256" key="9">
    <source>
        <dbReference type="SAM" id="MobiDB-lite"/>
    </source>
</evidence>
<dbReference type="Pfam" id="PF07798">
    <property type="entry name" value="CCDC90-like"/>
    <property type="match status" value="1"/>
</dbReference>
<comment type="subcellular location">
    <subcellularLocation>
        <location evidence="2">Membrane</location>
    </subcellularLocation>
    <subcellularLocation>
        <location evidence="1">Mitochondrion</location>
    </subcellularLocation>
</comment>
<dbReference type="SFLD" id="SFLDG00358">
    <property type="entry name" value="Main_(cytGST)"/>
    <property type="match status" value="1"/>
</dbReference>
<dbReference type="Gene3D" id="1.20.5.340">
    <property type="match status" value="1"/>
</dbReference>
<dbReference type="InterPro" id="IPR004045">
    <property type="entry name" value="Glutathione_S-Trfase_N"/>
</dbReference>
<dbReference type="CDD" id="cd03048">
    <property type="entry name" value="GST_N_Ure2p_like"/>
    <property type="match status" value="1"/>
</dbReference>
<evidence type="ECO:0000256" key="8">
    <source>
        <dbReference type="ARBA" id="ARBA00023136"/>
    </source>
</evidence>
<keyword evidence="7" id="KW-0496">Mitochondrion</keyword>
<keyword evidence="8" id="KW-0472">Membrane</keyword>
<sequence>MIFESSAIMLYLAQRFDKNHVFWFDVQQEPAAYSEMLQWIFFAHGGLAPMEGQGYTDEVKRLFGVLEVRLQGRDYLVGSGKGKYTLADMKAYPWVRVHQYTGIEDLDPWPAVKVNPLLYLSIRGIILIGMQRLGRSVVKLDQQYVLVWKLPAKTHTVLWLRYCVILGERLLIWQLAIRNLMVTFGQKTTSLIIVRRTFTYKYQIGRSLHSSSSLLTLCTHPQASSSNMSDSTKKPLTLYTGPTPNGYQVSVYLEELKAINPAVDYDVQKINISTNVQKEPWFIKLNPNGRIPVLVDHSRNDFPVFETAAILLYLAQHYDKDHVFWFDSEKEPDDYSEMIQWTFFAHGGIGPMQGQSNHFNKFAPEDIPYAKKRYLDETKRLFGVLQIRLQDRDWLAGPGKGKFSLADIKAFPWVRIHKFAGVETLDEWPAVKSDVKIKRNQELYSIHTMLSRATRISRLFPLDTPQWTATIRRNAHTQIGDPPSSNPNASMSPHPHDPSASGSTSSNNESISNAGSTQSSSSSSLPNTPNPPSTSTTSNPNDTPPVPSPTATTSYMGNPSFRPSTYSNPPFHTHAFFTALEKTFPEETARSLMRATRALLVDRIGRVRREGLTVKDLDNQAYLFRAALSELRAEMTMNTKNDSAAIRAATAALRREVDRLDVKMKEDIGNLKHEIQMELDSRKNEAKADLKQQDISIEELLNKAIVSVSDLRTDVEEIKWDNMRKAVVTLSSFVLVIIIMMEIQPHPKSTPRKPPTPPPVEVNIPVEGLERTEWVT</sequence>
<name>A0A8H4QXZ3_9AGAR</name>
<evidence type="ECO:0000256" key="1">
    <source>
        <dbReference type="ARBA" id="ARBA00004173"/>
    </source>
</evidence>
<keyword evidence="4" id="KW-0812">Transmembrane</keyword>
<dbReference type="Gene3D" id="3.40.30.10">
    <property type="entry name" value="Glutaredoxin"/>
    <property type="match status" value="2"/>
</dbReference>
<evidence type="ECO:0000313" key="13">
    <source>
        <dbReference type="Proteomes" id="UP000521872"/>
    </source>
</evidence>
<evidence type="ECO:0000313" key="12">
    <source>
        <dbReference type="EMBL" id="KAF4619246.1"/>
    </source>
</evidence>
<feature type="compositionally biased region" description="Low complexity" evidence="9">
    <location>
        <begin position="482"/>
        <end position="541"/>
    </location>
</feature>
<gene>
    <name evidence="12" type="ORF">D9613_005198</name>
</gene>
<dbReference type="InterPro" id="IPR036282">
    <property type="entry name" value="Glutathione-S-Trfase_C_sf"/>
</dbReference>
<comment type="caution">
    <text evidence="12">The sequence shown here is derived from an EMBL/GenBank/DDBJ whole genome shotgun (WGS) entry which is preliminary data.</text>
</comment>
<dbReference type="InterPro" id="IPR010987">
    <property type="entry name" value="Glutathione-S-Trfase_C-like"/>
</dbReference>
<evidence type="ECO:0008006" key="14">
    <source>
        <dbReference type="Google" id="ProtNLM"/>
    </source>
</evidence>
<dbReference type="AlphaFoldDB" id="A0A8H4QXZ3"/>
<dbReference type="InterPro" id="IPR040079">
    <property type="entry name" value="Glutathione_S-Trfase"/>
</dbReference>
<evidence type="ECO:0000259" key="11">
    <source>
        <dbReference type="PROSITE" id="PS50405"/>
    </source>
</evidence>
<evidence type="ECO:0000259" key="10">
    <source>
        <dbReference type="PROSITE" id="PS50404"/>
    </source>
</evidence>
<evidence type="ECO:0000256" key="3">
    <source>
        <dbReference type="ARBA" id="ARBA00007409"/>
    </source>
</evidence>
<evidence type="ECO:0000256" key="6">
    <source>
        <dbReference type="ARBA" id="ARBA00023054"/>
    </source>
</evidence>
<comment type="similarity">
    <text evidence="3">Belongs to the GST superfamily.</text>
</comment>
<feature type="domain" description="GST C-terminal" evidence="11">
    <location>
        <begin position="331"/>
        <end position="460"/>
    </location>
</feature>
<dbReference type="Pfam" id="PF02798">
    <property type="entry name" value="GST_N"/>
    <property type="match status" value="1"/>
</dbReference>
<reference evidence="12 13" key="1">
    <citation type="submission" date="2019-12" db="EMBL/GenBank/DDBJ databases">
        <authorList>
            <person name="Floudas D."/>
            <person name="Bentzer J."/>
            <person name="Ahren D."/>
            <person name="Johansson T."/>
            <person name="Persson P."/>
            <person name="Tunlid A."/>
        </authorList>
    </citation>
    <scope>NUCLEOTIDE SEQUENCE [LARGE SCALE GENOMIC DNA]</scope>
    <source>
        <strain evidence="12 13">CBS 102.39</strain>
    </source>
</reference>
<protein>
    <recommendedName>
        <fullName evidence="14">Glutathione S-transferase</fullName>
    </recommendedName>
</protein>